<dbReference type="InterPro" id="IPR042277">
    <property type="entry name" value="IST1-like"/>
</dbReference>
<dbReference type="AlphaFoldDB" id="A0A7I8KU55"/>
<dbReference type="EMBL" id="LR746271">
    <property type="protein sequence ID" value="CAA7400856.1"/>
    <property type="molecule type" value="Genomic_DNA"/>
</dbReference>
<dbReference type="Gene3D" id="1.20.1260.60">
    <property type="entry name" value="Vacuolar protein sorting-associated protein Ist1"/>
    <property type="match status" value="1"/>
</dbReference>
<keyword evidence="3" id="KW-1185">Reference proteome</keyword>
<comment type="similarity">
    <text evidence="1">Belongs to the IST1 family.</text>
</comment>
<proteinExistence type="inferred from homology"/>
<reference evidence="2" key="1">
    <citation type="submission" date="2020-02" db="EMBL/GenBank/DDBJ databases">
        <authorList>
            <person name="Scholz U."/>
            <person name="Mascher M."/>
            <person name="Fiebig A."/>
        </authorList>
    </citation>
    <scope>NUCLEOTIDE SEQUENCE</scope>
</reference>
<evidence type="ECO:0000313" key="3">
    <source>
        <dbReference type="Proteomes" id="UP000663760"/>
    </source>
</evidence>
<dbReference type="FunFam" id="1.20.1260.60:FF:000002">
    <property type="entry name" value="Vacuolar protein sorting-associated protein IST1"/>
    <property type="match status" value="1"/>
</dbReference>
<sequence>MGKREAMSKKLESWLGRSFKATKLRSYLGITITRLSVLRNQRRVRWEQARCDVAEFLRQGQHERALLRTDHIIKEQNMLDAFDMVESYCHILSERADLLESHRECPEELRETISSLVFADSRCGQLPELHEVRSILASRLGKEFVSSAVELRNSCGVNPTIIQKLSTKQPTVEMKWKVVKDMAAELGIDLPLQEPSPEIPTVR</sequence>
<dbReference type="PANTHER" id="PTHR12161:SF16">
    <property type="entry name" value="REGULATOR OF VPS4 ACTIVITY IN THE MVB PATHWAY PROTEIN"/>
    <property type="match status" value="1"/>
</dbReference>
<evidence type="ECO:0000256" key="1">
    <source>
        <dbReference type="ARBA" id="ARBA00005536"/>
    </source>
</evidence>
<accession>A0A7I8KU55</accession>
<dbReference type="InterPro" id="IPR005061">
    <property type="entry name" value="Ist1"/>
</dbReference>
<dbReference type="PANTHER" id="PTHR12161">
    <property type="entry name" value="IST1 FAMILY MEMBER"/>
    <property type="match status" value="1"/>
</dbReference>
<dbReference type="GO" id="GO:0015031">
    <property type="term" value="P:protein transport"/>
    <property type="evidence" value="ECO:0007669"/>
    <property type="project" value="InterPro"/>
</dbReference>
<organism evidence="2 3">
    <name type="scientific">Spirodela intermedia</name>
    <name type="common">Intermediate duckweed</name>
    <dbReference type="NCBI Taxonomy" id="51605"/>
    <lineage>
        <taxon>Eukaryota</taxon>
        <taxon>Viridiplantae</taxon>
        <taxon>Streptophyta</taxon>
        <taxon>Embryophyta</taxon>
        <taxon>Tracheophyta</taxon>
        <taxon>Spermatophyta</taxon>
        <taxon>Magnoliopsida</taxon>
        <taxon>Liliopsida</taxon>
        <taxon>Araceae</taxon>
        <taxon>Lemnoideae</taxon>
        <taxon>Spirodela</taxon>
    </lineage>
</organism>
<protein>
    <submittedName>
        <fullName evidence="2">Uncharacterized protein</fullName>
    </submittedName>
</protein>
<dbReference type="OrthoDB" id="29853at2759"/>
<gene>
    <name evidence="2" type="ORF">SI8410_08011534</name>
</gene>
<dbReference type="Pfam" id="PF03398">
    <property type="entry name" value="Ist1"/>
    <property type="match status" value="1"/>
</dbReference>
<name>A0A7I8KU55_SPIIN</name>
<dbReference type="Proteomes" id="UP000663760">
    <property type="component" value="Chromosome 8"/>
</dbReference>
<evidence type="ECO:0000313" key="2">
    <source>
        <dbReference type="EMBL" id="CAA7400856.1"/>
    </source>
</evidence>